<gene>
    <name evidence="1" type="ORF">IR213_12040</name>
</gene>
<dbReference type="Proteomes" id="UP000646211">
    <property type="component" value="Unassembled WGS sequence"/>
</dbReference>
<evidence type="ECO:0000313" key="2">
    <source>
        <dbReference type="Proteomes" id="UP000646211"/>
    </source>
</evidence>
<reference evidence="1" key="1">
    <citation type="submission" date="2020-11" db="EMBL/GenBank/DDBJ databases">
        <title>Genome of Flavobacterium soyangense.</title>
        <authorList>
            <person name="Liu Q."/>
            <person name="Xin Y.-H."/>
        </authorList>
    </citation>
    <scope>NUCLEOTIDE SEQUENCE</scope>
    <source>
        <strain evidence="1">CGMCC 1.13493</strain>
    </source>
</reference>
<dbReference type="EMBL" id="JADHEC010000028">
    <property type="protein sequence ID" value="MBF2709315.1"/>
    <property type="molecule type" value="Genomic_DNA"/>
</dbReference>
<accession>A0A930UF59</accession>
<protein>
    <submittedName>
        <fullName evidence="1">Uncharacterized protein</fullName>
    </submittedName>
</protein>
<dbReference type="Pfam" id="PF20205">
    <property type="entry name" value="DUF6567"/>
    <property type="match status" value="1"/>
</dbReference>
<dbReference type="InterPro" id="IPR046697">
    <property type="entry name" value="DUF6567"/>
</dbReference>
<organism evidence="1 2">
    <name type="scientific">Flavobacterium soyangense</name>
    <dbReference type="NCBI Taxonomy" id="2023265"/>
    <lineage>
        <taxon>Bacteria</taxon>
        <taxon>Pseudomonadati</taxon>
        <taxon>Bacteroidota</taxon>
        <taxon>Flavobacteriia</taxon>
        <taxon>Flavobacteriales</taxon>
        <taxon>Flavobacteriaceae</taxon>
        <taxon>Flavobacterium</taxon>
    </lineage>
</organism>
<comment type="caution">
    <text evidence="1">The sequence shown here is derived from an EMBL/GenBank/DDBJ whole genome shotgun (WGS) entry which is preliminary data.</text>
</comment>
<dbReference type="AlphaFoldDB" id="A0A930UF59"/>
<proteinExistence type="predicted"/>
<name>A0A930UF59_9FLAO</name>
<keyword evidence="2" id="KW-1185">Reference proteome</keyword>
<sequence length="107" mass="11541">MLALLLTSCSAVHSGSMENSASLSSANFSYVKQNIEGKAQATYVLGIGGLAKETLVNNAKQKMLAENPLRDNQTLANLTVNFKKSYYLGLIYSTVKCTVTADVVEFK</sequence>
<evidence type="ECO:0000313" key="1">
    <source>
        <dbReference type="EMBL" id="MBF2709315.1"/>
    </source>
</evidence>